<dbReference type="PROSITE" id="PS00018">
    <property type="entry name" value="EF_HAND_1"/>
    <property type="match status" value="2"/>
</dbReference>
<evidence type="ECO:0000313" key="4">
    <source>
        <dbReference type="Proteomes" id="UP000249082"/>
    </source>
</evidence>
<dbReference type="PROSITE" id="PS50222">
    <property type="entry name" value="EF_HAND_2"/>
    <property type="match status" value="1"/>
</dbReference>
<reference evidence="3 4" key="1">
    <citation type="submission" date="2017-08" db="EMBL/GenBank/DDBJ databases">
        <title>Infants hospitalized years apart are colonized by the same room-sourced microbial strains.</title>
        <authorList>
            <person name="Brooks B."/>
            <person name="Olm M.R."/>
            <person name="Firek B.A."/>
            <person name="Baker R."/>
            <person name="Thomas B.C."/>
            <person name="Morowitz M.J."/>
            <person name="Banfield J.F."/>
        </authorList>
    </citation>
    <scope>NUCLEOTIDE SEQUENCE [LARGE SCALE GENOMIC DNA]</scope>
    <source>
        <strain evidence="3">S2_005_002_R2_33</strain>
    </source>
</reference>
<gene>
    <name evidence="3" type="ORF">DI555_01435</name>
</gene>
<protein>
    <recommendedName>
        <fullName evidence="2">EF-hand domain-containing protein</fullName>
    </recommendedName>
</protein>
<comment type="caution">
    <text evidence="3">The sequence shown here is derived from an EMBL/GenBank/DDBJ whole genome shotgun (WGS) entry which is preliminary data.</text>
</comment>
<evidence type="ECO:0000256" key="1">
    <source>
        <dbReference type="SAM" id="SignalP"/>
    </source>
</evidence>
<dbReference type="Proteomes" id="UP000249082">
    <property type="component" value="Unassembled WGS sequence"/>
</dbReference>
<dbReference type="Gene3D" id="1.10.238.10">
    <property type="entry name" value="EF-hand"/>
    <property type="match status" value="2"/>
</dbReference>
<dbReference type="GO" id="GO:0005509">
    <property type="term" value="F:calcium ion binding"/>
    <property type="evidence" value="ECO:0007669"/>
    <property type="project" value="InterPro"/>
</dbReference>
<dbReference type="InterPro" id="IPR018247">
    <property type="entry name" value="EF_Hand_1_Ca_BS"/>
</dbReference>
<dbReference type="EMBL" id="QFPX01000001">
    <property type="protein sequence ID" value="PZQ57614.1"/>
    <property type="molecule type" value="Genomic_DNA"/>
</dbReference>
<accession>A0A2W5NXE8</accession>
<organism evidence="3 4">
    <name type="scientific">Novosphingobium pentaromativorans</name>
    <dbReference type="NCBI Taxonomy" id="205844"/>
    <lineage>
        <taxon>Bacteria</taxon>
        <taxon>Pseudomonadati</taxon>
        <taxon>Pseudomonadota</taxon>
        <taxon>Alphaproteobacteria</taxon>
        <taxon>Sphingomonadales</taxon>
        <taxon>Sphingomonadaceae</taxon>
        <taxon>Novosphingobium</taxon>
    </lineage>
</organism>
<feature type="signal peptide" evidence="1">
    <location>
        <begin position="1"/>
        <end position="23"/>
    </location>
</feature>
<evidence type="ECO:0000259" key="2">
    <source>
        <dbReference type="PROSITE" id="PS50222"/>
    </source>
</evidence>
<proteinExistence type="predicted"/>
<dbReference type="SUPFAM" id="SSF47473">
    <property type="entry name" value="EF-hand"/>
    <property type="match status" value="1"/>
</dbReference>
<dbReference type="InterPro" id="IPR011992">
    <property type="entry name" value="EF-hand-dom_pair"/>
</dbReference>
<name>A0A2W5NXE8_9SPHN</name>
<sequence>MKTAICAMTLLAAIGTGAAAAHAASHDLATFIKEQDLDGDGKVSKDEFQRGRDAEFARMDRNRDGVLSHDEYVGDYSERLERELAQRPESERAEERTRQMRQADVRFGVLDSDKSGGITQAEFAATGWGMFLRHDTNHDGFVSAQDVPAKDDA</sequence>
<evidence type="ECO:0000313" key="3">
    <source>
        <dbReference type="EMBL" id="PZQ57614.1"/>
    </source>
</evidence>
<feature type="domain" description="EF-hand" evidence="2">
    <location>
        <begin position="23"/>
        <end position="58"/>
    </location>
</feature>
<dbReference type="AlphaFoldDB" id="A0A2W5NXE8"/>
<keyword evidence="1" id="KW-0732">Signal</keyword>
<feature type="chain" id="PRO_5015854628" description="EF-hand domain-containing protein" evidence="1">
    <location>
        <begin position="24"/>
        <end position="153"/>
    </location>
</feature>
<dbReference type="InterPro" id="IPR002048">
    <property type="entry name" value="EF_hand_dom"/>
</dbReference>
<dbReference type="Pfam" id="PF13202">
    <property type="entry name" value="EF-hand_5"/>
    <property type="match status" value="2"/>
</dbReference>